<evidence type="ECO:0000259" key="1">
    <source>
        <dbReference type="Pfam" id="PF04326"/>
    </source>
</evidence>
<evidence type="ECO:0000313" key="3">
    <source>
        <dbReference type="Proteomes" id="UP000230405"/>
    </source>
</evidence>
<dbReference type="EMBL" id="PFPO01000013">
    <property type="protein sequence ID" value="PIZ99723.1"/>
    <property type="molecule type" value="Genomic_DNA"/>
</dbReference>
<reference evidence="3" key="1">
    <citation type="submission" date="2017-09" db="EMBL/GenBank/DDBJ databases">
        <title>Depth-based differentiation of microbial function through sediment-hosted aquifers and enrichment of novel symbionts in the deep terrestrial subsurface.</title>
        <authorList>
            <person name="Probst A.J."/>
            <person name="Ladd B."/>
            <person name="Jarett J.K."/>
            <person name="Geller-Mcgrath D.E."/>
            <person name="Sieber C.M.K."/>
            <person name="Emerson J.B."/>
            <person name="Anantharaman K."/>
            <person name="Thomas B.C."/>
            <person name="Malmstrom R."/>
            <person name="Stieglmeier M."/>
            <person name="Klingl A."/>
            <person name="Woyke T."/>
            <person name="Ryan C.M."/>
            <person name="Banfield J.F."/>
        </authorList>
    </citation>
    <scope>NUCLEOTIDE SEQUENCE [LARGE SCALE GENOMIC DNA]</scope>
</reference>
<name>A0A2M7VG86_9BACT</name>
<protein>
    <recommendedName>
        <fullName evidence="1">Schlafen AlbA-2 domain-containing protein</fullName>
    </recommendedName>
</protein>
<sequence length="326" mass="36686">MNIHKEPYDSIKANIMNSGESYIKTLIENEKESFYVDFKEVVDDYTSKRGFSVSDYKNLAKAVSGFGNSAGGLLIFGIAEDKLIKTFQLKPFSGISEFSKLVNENVSRVTTPPNNYVNSFTVESSSKNFGYVVVEIPKSNFAPLQTIINDLKHQYYMRSGESHVSIPHDVLSGMFGKRPNPILGYSFMNFNYSDNDNICFTIAIRNSGNVIIKNIWVNLSTAEIPGLVYGPNAKMQDIFKGHNLSNSYMSIITVDEFKLPPQVPLAMVDIQIPKKLKKRVGGYAFYFSYGCDGSEPYEFSARFTKNDFTKVSTDGFLEFLNKTNNK</sequence>
<dbReference type="Gene3D" id="3.30.950.30">
    <property type="entry name" value="Schlafen, AAA domain"/>
    <property type="match status" value="1"/>
</dbReference>
<organism evidence="2 3">
    <name type="scientific">Candidatus Komeilibacteria bacterium CG_4_10_14_0_2_um_filter_37_10</name>
    <dbReference type="NCBI Taxonomy" id="1974470"/>
    <lineage>
        <taxon>Bacteria</taxon>
        <taxon>Candidatus Komeiliibacteriota</taxon>
    </lineage>
</organism>
<proteinExistence type="predicted"/>
<dbReference type="AlphaFoldDB" id="A0A2M7VG86"/>
<dbReference type="InterPro" id="IPR038461">
    <property type="entry name" value="Schlafen_AlbA_2_dom_sf"/>
</dbReference>
<evidence type="ECO:0000313" key="2">
    <source>
        <dbReference type="EMBL" id="PIZ99723.1"/>
    </source>
</evidence>
<comment type="caution">
    <text evidence="2">The sequence shown here is derived from an EMBL/GenBank/DDBJ whole genome shotgun (WGS) entry which is preliminary data.</text>
</comment>
<dbReference type="Proteomes" id="UP000230405">
    <property type="component" value="Unassembled WGS sequence"/>
</dbReference>
<dbReference type="InterPro" id="IPR007421">
    <property type="entry name" value="Schlafen_AlbA_2_dom"/>
</dbReference>
<dbReference type="Pfam" id="PF04326">
    <property type="entry name" value="SLFN_AlbA_2"/>
    <property type="match status" value="1"/>
</dbReference>
<accession>A0A2M7VG86</accession>
<gene>
    <name evidence="2" type="ORF">COX77_00595</name>
</gene>
<feature type="domain" description="Schlafen AlbA-2" evidence="1">
    <location>
        <begin position="32"/>
        <end position="163"/>
    </location>
</feature>